<protein>
    <submittedName>
        <fullName evidence="1">Alpha/beta hydrolase</fullName>
    </submittedName>
</protein>
<dbReference type="EMBL" id="JBHLSW010000007">
    <property type="protein sequence ID" value="MFC0634211.1"/>
    <property type="molecule type" value="Genomic_DNA"/>
</dbReference>
<dbReference type="Gene3D" id="3.40.50.1820">
    <property type="entry name" value="alpha/beta hydrolase"/>
    <property type="match status" value="1"/>
</dbReference>
<comment type="caution">
    <text evidence="1">The sequence shown here is derived from an EMBL/GenBank/DDBJ whole genome shotgun (WGS) entry which is preliminary data.</text>
</comment>
<dbReference type="Pfam" id="PF00756">
    <property type="entry name" value="Esterase"/>
    <property type="match status" value="1"/>
</dbReference>
<gene>
    <name evidence="1" type="ORF">ACFFGE_10020</name>
</gene>
<reference evidence="1 2" key="1">
    <citation type="submission" date="2024-09" db="EMBL/GenBank/DDBJ databases">
        <authorList>
            <person name="Sun Q."/>
            <person name="Mori K."/>
        </authorList>
    </citation>
    <scope>NUCLEOTIDE SEQUENCE [LARGE SCALE GENOMIC DNA]</scope>
    <source>
        <strain evidence="1 2">NCAIM B.02621</strain>
    </source>
</reference>
<accession>A0ABV6R466</accession>
<dbReference type="SUPFAM" id="SSF53474">
    <property type="entry name" value="alpha/beta-Hydrolases"/>
    <property type="match status" value="1"/>
</dbReference>
<dbReference type="InterPro" id="IPR050583">
    <property type="entry name" value="Mycobacterial_A85_antigen"/>
</dbReference>
<dbReference type="Proteomes" id="UP001589906">
    <property type="component" value="Unassembled WGS sequence"/>
</dbReference>
<dbReference type="PANTHER" id="PTHR48098:SF6">
    <property type="entry name" value="FERRI-BACILLIBACTIN ESTERASE BESA"/>
    <property type="match status" value="1"/>
</dbReference>
<dbReference type="RefSeq" id="WP_376836225.1">
    <property type="nucleotide sequence ID" value="NZ_JBHLSW010000007.1"/>
</dbReference>
<name>A0ABV6R466_9CAUL</name>
<dbReference type="PANTHER" id="PTHR48098">
    <property type="entry name" value="ENTEROCHELIN ESTERASE-RELATED"/>
    <property type="match status" value="1"/>
</dbReference>
<keyword evidence="2" id="KW-1185">Reference proteome</keyword>
<dbReference type="GO" id="GO:0016787">
    <property type="term" value="F:hydrolase activity"/>
    <property type="evidence" value="ECO:0007669"/>
    <property type="project" value="UniProtKB-KW"/>
</dbReference>
<dbReference type="InterPro" id="IPR029058">
    <property type="entry name" value="AB_hydrolase_fold"/>
</dbReference>
<dbReference type="InterPro" id="IPR000801">
    <property type="entry name" value="Esterase-like"/>
</dbReference>
<evidence type="ECO:0000313" key="1">
    <source>
        <dbReference type="EMBL" id="MFC0634211.1"/>
    </source>
</evidence>
<proteinExistence type="predicted"/>
<organism evidence="1 2">
    <name type="scientific">Brevundimonas balnearis</name>
    <dbReference type="NCBI Taxonomy" id="1572858"/>
    <lineage>
        <taxon>Bacteria</taxon>
        <taxon>Pseudomonadati</taxon>
        <taxon>Pseudomonadota</taxon>
        <taxon>Alphaproteobacteria</taxon>
        <taxon>Caulobacterales</taxon>
        <taxon>Caulobacteraceae</taxon>
        <taxon>Brevundimonas</taxon>
    </lineage>
</organism>
<evidence type="ECO:0000313" key="2">
    <source>
        <dbReference type="Proteomes" id="UP001589906"/>
    </source>
</evidence>
<keyword evidence="1" id="KW-0378">Hydrolase</keyword>
<sequence>MIDRRDLLAGFAALPIAASHRRLDGGRVERFEGPEPVGVLPRAVDVWLPPGYDAGTGRHPVLYMQDGQNIFEPGRAYGGQEWRIDETLERLIAEGRVRAPIVVGIWNSQNRALDYMPRKAVTGETFTLGFGRDVMRAADITSDAYLDYLTGQLKPAVDARYRTLAGRDDTFVMGSSMGGLISAYAIAEYPEVFGGAACVSTHWPAGDGAVIDWLARNLPDPATHRIYFDYGTATLDALYPPLQARMDAAMRAAGWTEGHNWVTRRFEGAEHNEAAWAARADIPLTFLLGV</sequence>